<dbReference type="InterPro" id="IPR017853">
    <property type="entry name" value="GH"/>
</dbReference>
<dbReference type="Proteomes" id="UP001497512">
    <property type="component" value="Chromosome 17"/>
</dbReference>
<evidence type="ECO:0000313" key="4">
    <source>
        <dbReference type="Proteomes" id="UP001497512"/>
    </source>
</evidence>
<organism evidence="3 4">
    <name type="scientific">Sphagnum troendelagicum</name>
    <dbReference type="NCBI Taxonomy" id="128251"/>
    <lineage>
        <taxon>Eukaryota</taxon>
        <taxon>Viridiplantae</taxon>
        <taxon>Streptophyta</taxon>
        <taxon>Embryophyta</taxon>
        <taxon>Bryophyta</taxon>
        <taxon>Sphagnophytina</taxon>
        <taxon>Sphagnopsida</taxon>
        <taxon>Sphagnales</taxon>
        <taxon>Sphagnaceae</taxon>
        <taxon>Sphagnum</taxon>
    </lineage>
</organism>
<keyword evidence="1" id="KW-0732">Signal</keyword>
<evidence type="ECO:0000256" key="1">
    <source>
        <dbReference type="ARBA" id="ARBA00022729"/>
    </source>
</evidence>
<keyword evidence="4" id="KW-1185">Reference proteome</keyword>
<accession>A0ABP0U0N8</accession>
<dbReference type="InterPro" id="IPR052177">
    <property type="entry name" value="Divisome_Glycosyl_Hydrolase"/>
</dbReference>
<gene>
    <name evidence="3" type="ORF">CSSPTR1EN2_LOCUS10016</name>
</gene>
<dbReference type="EMBL" id="OZ019909">
    <property type="protein sequence ID" value="CAK9209727.1"/>
    <property type="molecule type" value="Genomic_DNA"/>
</dbReference>
<feature type="domain" description="Glycosyl hydrolase-like 10" evidence="2">
    <location>
        <begin position="36"/>
        <end position="310"/>
    </location>
</feature>
<reference evidence="3" key="1">
    <citation type="submission" date="2024-02" db="EMBL/GenBank/DDBJ databases">
        <authorList>
            <consortium name="ELIXIR-Norway"/>
            <consortium name="Elixir Norway"/>
        </authorList>
    </citation>
    <scope>NUCLEOTIDE SEQUENCE</scope>
</reference>
<proteinExistence type="predicted"/>
<dbReference type="PANTHER" id="PTHR43405">
    <property type="entry name" value="GLYCOSYL HYDROLASE DIGH"/>
    <property type="match status" value="1"/>
</dbReference>
<sequence length="663" mass="75725">MTTSKLCPSLLSPWEGEDPAFRRTGRLPNLRYGDQVRAVWVTRYDFHTDSDVMHIMHQSAQAGFNTVFFQVRGNASTYFSSKIEPWSECYDWKSPGFDPLRLAIKEAHSQNMALHAWINVMPMWRGMSPPSNPDHMYVRHPQWSWFDAHGTRQPLNTGFYVSVNPCLPEVRKHIMGICQEIVADYEVDGLHLDYIRFPNEHPVLHGHQYPRDQRTLELFKEATGLGPEDKPSVWDQWRCDCVTALLRDIRRTAKSLRPQLVLSAAVAVDRKEALSRFQDVEQWVKERLLDAVVPMNYTICHKTFRLRVERDWAIEVDRSSSGLCTKKLPLRKRPKHPKGNRMAPEQFVKEAIVEDWAPLPAPAVIMGTSVESGDCRLHQKQLALALQRFGHFSVFCYSSLFSPTSRAVEGNNSNNNNNNNNRQTSLLSFLKILSDASKLFTSLDHSTNSSRNLQQLHPFRAFDLWAHPEEALQFDDRIDFRAPLALPPVAKVLDLQPYPDHRDIQKFGRRRKKPGGRYVISITGEIVKLNRRTFRKSLAAKLEKKECFLDAAVKERGKLNIISAQAQQQQQQCTSVASSFSSPSSTTKQPAKIGPYVAMDNWEAVKMLEAIASEKKKMAELLTDYKHGADVQPSAHDSYSSKSAVFFVPSNKKPKVIRLTSCR</sequence>
<dbReference type="Gene3D" id="3.20.20.80">
    <property type="entry name" value="Glycosidases"/>
    <property type="match status" value="1"/>
</dbReference>
<evidence type="ECO:0000259" key="2">
    <source>
        <dbReference type="Pfam" id="PF02638"/>
    </source>
</evidence>
<evidence type="ECO:0000313" key="3">
    <source>
        <dbReference type="EMBL" id="CAK9209727.1"/>
    </source>
</evidence>
<protein>
    <recommendedName>
        <fullName evidence="2">Glycosyl hydrolase-like 10 domain-containing protein</fullName>
    </recommendedName>
</protein>
<name>A0ABP0U0N8_9BRYO</name>
<dbReference type="PANTHER" id="PTHR43405:SF1">
    <property type="entry name" value="GLYCOSYL HYDROLASE DIGH"/>
    <property type="match status" value="1"/>
</dbReference>
<dbReference type="InterPro" id="IPR003790">
    <property type="entry name" value="GHL10"/>
</dbReference>
<dbReference type="Pfam" id="PF02638">
    <property type="entry name" value="GHL10"/>
    <property type="match status" value="1"/>
</dbReference>
<dbReference type="SUPFAM" id="SSF51445">
    <property type="entry name" value="(Trans)glycosidases"/>
    <property type="match status" value="1"/>
</dbReference>